<feature type="transmembrane region" description="Helical" evidence="3">
    <location>
        <begin position="52"/>
        <end position="73"/>
    </location>
</feature>
<evidence type="ECO:0008006" key="6">
    <source>
        <dbReference type="Google" id="ProtNLM"/>
    </source>
</evidence>
<dbReference type="PANTHER" id="PTHR32361">
    <property type="entry name" value="FERRIC/CUPRIC REDUCTASE TRANSMEMBRANE COMPONENT"/>
    <property type="match status" value="1"/>
</dbReference>
<reference evidence="4" key="1">
    <citation type="submission" date="2022-12" db="EMBL/GenBank/DDBJ databases">
        <authorList>
            <person name="Petersen C."/>
        </authorList>
    </citation>
    <scope>NUCLEOTIDE SEQUENCE</scope>
    <source>
        <strain evidence="4">IBT 21472</strain>
    </source>
</reference>
<dbReference type="GO" id="GO:0006879">
    <property type="term" value="P:intracellular iron ion homeostasis"/>
    <property type="evidence" value="ECO:0007669"/>
    <property type="project" value="TreeGrafter"/>
</dbReference>
<evidence type="ECO:0000256" key="2">
    <source>
        <dbReference type="SAM" id="MobiDB-lite"/>
    </source>
</evidence>
<gene>
    <name evidence="4" type="ORF">N7476_005014</name>
</gene>
<feature type="compositionally biased region" description="Polar residues" evidence="2">
    <location>
        <begin position="540"/>
        <end position="565"/>
    </location>
</feature>
<keyword evidence="3" id="KW-0812">Transmembrane</keyword>
<dbReference type="InterPro" id="IPR051410">
    <property type="entry name" value="Ferric/Cupric_Reductase"/>
</dbReference>
<dbReference type="GO" id="GO:0015677">
    <property type="term" value="P:copper ion import"/>
    <property type="evidence" value="ECO:0007669"/>
    <property type="project" value="TreeGrafter"/>
</dbReference>
<dbReference type="GO" id="GO:0000293">
    <property type="term" value="F:ferric-chelate reductase activity"/>
    <property type="evidence" value="ECO:0007669"/>
    <property type="project" value="TreeGrafter"/>
</dbReference>
<dbReference type="GO" id="GO:0005886">
    <property type="term" value="C:plasma membrane"/>
    <property type="evidence" value="ECO:0007669"/>
    <property type="project" value="TreeGrafter"/>
</dbReference>
<feature type="transmembrane region" description="Helical" evidence="3">
    <location>
        <begin position="148"/>
        <end position="169"/>
    </location>
</feature>
<proteinExistence type="predicted"/>
<dbReference type="EMBL" id="JAPZBO010000004">
    <property type="protein sequence ID" value="KAJ5318594.1"/>
    <property type="molecule type" value="Genomic_DNA"/>
</dbReference>
<feature type="transmembrane region" description="Helical" evidence="3">
    <location>
        <begin position="119"/>
        <end position="136"/>
    </location>
</feature>
<dbReference type="GO" id="GO:0006826">
    <property type="term" value="P:iron ion transport"/>
    <property type="evidence" value="ECO:0007669"/>
    <property type="project" value="TreeGrafter"/>
</dbReference>
<comment type="caution">
    <text evidence="4">The sequence shown here is derived from an EMBL/GenBank/DDBJ whole genome shotgun (WGS) entry which is preliminary data.</text>
</comment>
<keyword evidence="3" id="KW-0472">Membrane</keyword>
<evidence type="ECO:0000256" key="3">
    <source>
        <dbReference type="SAM" id="Phobius"/>
    </source>
</evidence>
<dbReference type="PANTHER" id="PTHR32361:SF26">
    <property type="entry name" value="FAD-BINDING 8 DOMAIN-CONTAINING PROTEIN-RELATED"/>
    <property type="match status" value="1"/>
</dbReference>
<dbReference type="AlphaFoldDB" id="A0A9W9U532"/>
<evidence type="ECO:0000256" key="1">
    <source>
        <dbReference type="ARBA" id="ARBA00022448"/>
    </source>
</evidence>
<keyword evidence="3" id="KW-1133">Transmembrane helix</keyword>
<feature type="region of interest" description="Disordered" evidence="2">
    <location>
        <begin position="538"/>
        <end position="565"/>
    </location>
</feature>
<keyword evidence="5" id="KW-1185">Reference proteome</keyword>
<dbReference type="Gene3D" id="3.40.50.80">
    <property type="entry name" value="Nucleotide-binding domain of ferredoxin-NADP reductase (FNR) module"/>
    <property type="match status" value="1"/>
</dbReference>
<accession>A0A9W9U532</accession>
<evidence type="ECO:0000313" key="5">
    <source>
        <dbReference type="Proteomes" id="UP001147746"/>
    </source>
</evidence>
<reference evidence="4" key="2">
    <citation type="journal article" date="2023" name="IMA Fungus">
        <title>Comparative genomic study of the Penicillium genus elucidates a diverse pangenome and 15 lateral gene transfer events.</title>
        <authorList>
            <person name="Petersen C."/>
            <person name="Sorensen T."/>
            <person name="Nielsen M.R."/>
            <person name="Sondergaard T.E."/>
            <person name="Sorensen J.L."/>
            <person name="Fitzpatrick D.A."/>
            <person name="Frisvad J.C."/>
            <person name="Nielsen K.L."/>
        </authorList>
    </citation>
    <scope>NUCLEOTIDE SEQUENCE</scope>
    <source>
        <strain evidence="4">IBT 21472</strain>
    </source>
</reference>
<dbReference type="InterPro" id="IPR039261">
    <property type="entry name" value="FNR_nucleotide-bd"/>
</dbReference>
<protein>
    <recommendedName>
        <fullName evidence="6">FAD-binding FR-type domain-containing protein</fullName>
    </recommendedName>
</protein>
<feature type="transmembrane region" description="Helical" evidence="3">
    <location>
        <begin position="175"/>
        <end position="199"/>
    </location>
</feature>
<organism evidence="4 5">
    <name type="scientific">Penicillium atrosanguineum</name>
    <dbReference type="NCBI Taxonomy" id="1132637"/>
    <lineage>
        <taxon>Eukaryota</taxon>
        <taxon>Fungi</taxon>
        <taxon>Dikarya</taxon>
        <taxon>Ascomycota</taxon>
        <taxon>Pezizomycotina</taxon>
        <taxon>Eurotiomycetes</taxon>
        <taxon>Eurotiomycetidae</taxon>
        <taxon>Eurotiales</taxon>
        <taxon>Aspergillaceae</taxon>
        <taxon>Penicillium</taxon>
    </lineage>
</organism>
<dbReference type="Proteomes" id="UP001147746">
    <property type="component" value="Unassembled WGS sequence"/>
</dbReference>
<keyword evidence="1" id="KW-0813">Transport</keyword>
<feature type="transmembrane region" description="Helical" evidence="3">
    <location>
        <begin position="20"/>
        <end position="40"/>
    </location>
</feature>
<name>A0A9W9U532_9EURO</name>
<sequence length="589" mass="65330">MWGHGDSPVPDILLWLDIPSYTHGLLIAAFLTANILTISLGTRSWKEAQQRAGALAVIHLLPLCTGFTFSISADLCHLHRSTFEWIHRWLGRICATHCLLHGTAIFRVVSEGTNLNSPAYVAPLACGCSFLLIPPLTHSALLGRHPQLALKGHYVLIIVALAALGYHLINRATVYRWVFLGGLCLWSSLSGAACIHTLWSHRSWWGTSSEAVATSDGQILWLDIAMPPRWKSQAGQYVQLWMPRSGLALYSQLPLFYVASHEETKQSNAGPVRTLHIVTRSRSSLAGNLIIGGGFAPQHPVTFPVHVLGPFGRPCDFGQYGTVLFIVEDIGLFRALPFIRRLVEESRERRNTVRKLEVLWQVDKSNSNHQPWVSQQIQQVLDLDLMYDRFKTSTNWGDHERRGFDILHFQIHLLGVKPTDMAGLTNRTRLTYCLDQMRPAEAVVRHLNHQCGRMVVAVCASPQIRATVKGTVRSSPREDLQLVDLDLEPSVDWLNGEIAVNGAATTYQCSGDETGHKVVSDSASVLSGRTLVAERDGNEISDSGSMLSGRTLRPTSHQPAAHLTSPTAANHAKWVKQKIAEGEINSRRR</sequence>
<evidence type="ECO:0000313" key="4">
    <source>
        <dbReference type="EMBL" id="KAJ5318594.1"/>
    </source>
</evidence>